<gene>
    <name evidence="1" type="ORF">BN1224_Wien2_B_00590</name>
</gene>
<dbReference type="EMBL" id="LN847249">
    <property type="protein sequence ID" value="CRI52348.1"/>
    <property type="molecule type" value="Genomic_DNA"/>
</dbReference>
<name>A0A0F7XIN9_CHLPN</name>
<evidence type="ECO:0000313" key="1">
    <source>
        <dbReference type="EMBL" id="CRI52348.1"/>
    </source>
</evidence>
<protein>
    <submittedName>
        <fullName evidence="1">Uncharacterized protein</fullName>
    </submittedName>
</protein>
<proteinExistence type="predicted"/>
<reference evidence="1" key="1">
    <citation type="submission" date="2015-05" db="EMBL/GenBank/DDBJ databases">
        <authorList>
            <person name="Rattei Thomas"/>
        </authorList>
    </citation>
    <scope>NUCLEOTIDE SEQUENCE</scope>
    <source>
        <strain evidence="1">Wien2</strain>
    </source>
</reference>
<dbReference type="AlphaFoldDB" id="A0A0F7XIN9"/>
<accession>A0A0F7XIN9</accession>
<sequence length="97" mass="10344">MLAVSSKYPGGGCLEYSGRDKSCCGEGRLGAPRSITTKLLAEKYGGSSPAYFGGGGGSSTAIVIRIPQILKFYPIIGRRRGGSGWWGCCHYTKIKYE</sequence>
<organism evidence="1">
    <name type="scientific">Chlamydia pneumoniae</name>
    <name type="common">Chlamydophila pneumoniae</name>
    <dbReference type="NCBI Taxonomy" id="83558"/>
    <lineage>
        <taxon>Bacteria</taxon>
        <taxon>Pseudomonadati</taxon>
        <taxon>Chlamydiota</taxon>
        <taxon>Chlamydiia</taxon>
        <taxon>Chlamydiales</taxon>
        <taxon>Chlamydiaceae</taxon>
        <taxon>Chlamydia/Chlamydophila group</taxon>
        <taxon>Chlamydia</taxon>
    </lineage>
</organism>